<keyword evidence="3" id="KW-0808">Transferase</keyword>
<organism evidence="12 13">
    <name type="scientific">Ectocarpus siliculosus</name>
    <name type="common">Brown alga</name>
    <name type="synonym">Conferva siliculosa</name>
    <dbReference type="NCBI Taxonomy" id="2880"/>
    <lineage>
        <taxon>Eukaryota</taxon>
        <taxon>Sar</taxon>
        <taxon>Stramenopiles</taxon>
        <taxon>Ochrophyta</taxon>
        <taxon>PX clade</taxon>
        <taxon>Phaeophyceae</taxon>
        <taxon>Ectocarpales</taxon>
        <taxon>Ectocarpaceae</taxon>
        <taxon>Ectocarpus</taxon>
    </lineage>
</organism>
<dbReference type="InterPro" id="IPR008271">
    <property type="entry name" value="Ser/Thr_kinase_AS"/>
</dbReference>
<evidence type="ECO:0000256" key="3">
    <source>
        <dbReference type="ARBA" id="ARBA00022679"/>
    </source>
</evidence>
<evidence type="ECO:0000256" key="5">
    <source>
        <dbReference type="ARBA" id="ARBA00022777"/>
    </source>
</evidence>
<dbReference type="InterPro" id="IPR017441">
    <property type="entry name" value="Protein_kinase_ATP_BS"/>
</dbReference>
<feature type="compositionally biased region" description="Polar residues" evidence="10">
    <location>
        <begin position="1261"/>
        <end position="1270"/>
    </location>
</feature>
<dbReference type="PANTHER" id="PTHR47634:SF9">
    <property type="entry name" value="PROTEIN KINASE DOMAIN-CONTAINING PROTEIN-RELATED"/>
    <property type="match status" value="1"/>
</dbReference>
<dbReference type="EMBL" id="FN649760">
    <property type="protein sequence ID" value="CBJ30526.1"/>
    <property type="molecule type" value="Genomic_DNA"/>
</dbReference>
<feature type="region of interest" description="Disordered" evidence="10">
    <location>
        <begin position="583"/>
        <end position="665"/>
    </location>
</feature>
<feature type="compositionally biased region" description="Basic and acidic residues" evidence="10">
    <location>
        <begin position="810"/>
        <end position="837"/>
    </location>
</feature>
<dbReference type="Gene3D" id="3.30.200.20">
    <property type="entry name" value="Phosphorylase Kinase, domain 1"/>
    <property type="match status" value="1"/>
</dbReference>
<keyword evidence="5 12" id="KW-0418">Kinase</keyword>
<feature type="compositionally biased region" description="Acidic residues" evidence="10">
    <location>
        <begin position="1165"/>
        <end position="1177"/>
    </location>
</feature>
<dbReference type="STRING" id="2880.D7FPR9"/>
<feature type="compositionally biased region" description="Pro residues" evidence="10">
    <location>
        <begin position="193"/>
        <end position="206"/>
    </location>
</feature>
<dbReference type="InterPro" id="IPR000719">
    <property type="entry name" value="Prot_kinase_dom"/>
</dbReference>
<dbReference type="AlphaFoldDB" id="D7FPR9"/>
<keyword evidence="13" id="KW-1185">Reference proteome</keyword>
<dbReference type="InParanoid" id="D7FPR9"/>
<feature type="region of interest" description="Disordered" evidence="10">
    <location>
        <begin position="397"/>
        <end position="435"/>
    </location>
</feature>
<feature type="domain" description="Protein kinase" evidence="11">
    <location>
        <begin position="32"/>
        <end position="385"/>
    </location>
</feature>
<dbReference type="Pfam" id="PF00069">
    <property type="entry name" value="Pkinase"/>
    <property type="match status" value="2"/>
</dbReference>
<dbReference type="InterPro" id="IPR051334">
    <property type="entry name" value="SRPK"/>
</dbReference>
<evidence type="ECO:0000256" key="9">
    <source>
        <dbReference type="PROSITE-ProRule" id="PRU10141"/>
    </source>
</evidence>
<dbReference type="OrthoDB" id="2649at2759"/>
<keyword evidence="2" id="KW-0723">Serine/threonine-protein kinase</keyword>
<dbReference type="PROSITE" id="PS00108">
    <property type="entry name" value="PROTEIN_KINASE_ST"/>
    <property type="match status" value="1"/>
</dbReference>
<proteinExistence type="predicted"/>
<dbReference type="eggNOG" id="KOG1290">
    <property type="taxonomic scope" value="Eukaryota"/>
</dbReference>
<evidence type="ECO:0000259" key="11">
    <source>
        <dbReference type="PROSITE" id="PS50011"/>
    </source>
</evidence>
<sequence length="1270" mass="135105">MQYSDDEDEGKEGYKVGGYHAVKLGDVFADRYIVVKKLGWGHFSTVWMARDDRRASPSAPKYVALKVQKSADHYTEAARDEIDLLQTVRANAQTLTELASNDPTGELDPDCRTVQLMDCFDHVGPHGRHVCMVFEMLGCNLLSVIKRYNYHGIPIRIVKSMARQMCQGLDFLHRVCNIIHTDLKPENVLLDLPPRPPPESEQPPPLQGRESRAGMAMKGVATTIEDLNMALSMADQNGLSAEEKRKLKKKLKKKKQAAKRKGIATEEGAVGADPAARPALSQPLPEPANGTAIGSTGGDTEKVEAKGEEGGQDRAEDVPRVPPVDVEMPDASDVVQVEVAVGDADMVVDPVASIIEKAGDGLPVPPAAPTNGNLSSVVRSHHKNVSFVMTEAEVEDLGSGSVAESDGGARTKTLPPLPPSTPNTVRSGGVGQGDAAAGANEAFLRRNFSLGSVSEQSSEASAPGRGRSGRQVELCVAEESLWVPLSEGQECVLQVVMSAKRLEEGLGLAPGQLPQSLVDGKELVLLLSEEGETPQAGSPAGKSKTSAAFETCLKIRGLGVDTSGTLAALSNVLCAASGCAGGAAQSEGSDTKTGDGGVSSNEPSGAVVLPDGPVEAGDETAEGDGTGTSPAAAPGDARRDVDRSGPQTGGENAVDEAASTDASSSPPALWSLEFAYSELERVLEALETAVSGLIFVVGEVAKSGARPEASALWDIASAGCRLPAAQDEWVVMGVDVVALSTTIRANAKADGEVWRKVVRDGAREGGGESGPNPQPLSQRLSGLRPGTSEGSEALEDVGKLSTDKPSPADSGDKKQEGEARASDLRLNEPEDTPKGPGEDNISPMRGPPKTPKRTKASSPQPSDRTGDRKLGSLMDELASVRVLIVDLGNACWTHKHFSEDIQTRQYRSPEVITGVWYDTSADMWSLACILFELLTGDLLFDPRSGEDYDRDEDHLAQCMELLGRLPDKLIHEGKYSRQYFNRKGDLRHIHSLKMWGLEDVLVDKYHFSRKDAREAAAFIRPMLEMDPDKRASAQQMLDHPWLQGLGTPAEDEHVLSYTRRDVQGGRGAAQANTPSPSADDQSRDAPEASVPDVTEDTPMIVENEVLEKEVGQPDDEERESDGAEQEERGQRGQQGAGEAIGMVAEKSEEEEEEEEDEGACVVGDTSEDQNDGDDEKSGDEVCPGESKSNVSEPEEGDALDESSEPEPEVEVDPRTAPVSVQEGNEQSLPERQVTAVEASESGAREQAAASDCGPNSPTPPNSRGSMSPSP</sequence>
<gene>
    <name evidence="12" type="ORF">Esi_0195_0056</name>
</gene>
<dbReference type="GO" id="GO:0004674">
    <property type="term" value="F:protein serine/threonine kinase activity"/>
    <property type="evidence" value="ECO:0007669"/>
    <property type="project" value="UniProtKB-KW"/>
</dbReference>
<evidence type="ECO:0000256" key="2">
    <source>
        <dbReference type="ARBA" id="ARBA00022527"/>
    </source>
</evidence>
<feature type="region of interest" description="Disordered" evidence="10">
    <location>
        <begin position="1060"/>
        <end position="1270"/>
    </location>
</feature>
<protein>
    <recommendedName>
        <fullName evidence="1">non-specific serine/threonine protein kinase</fullName>
        <ecNumber evidence="1">2.7.11.1</ecNumber>
    </recommendedName>
</protein>
<dbReference type="EC" id="2.7.11.1" evidence="1"/>
<evidence type="ECO:0000256" key="10">
    <source>
        <dbReference type="SAM" id="MobiDB-lite"/>
    </source>
</evidence>
<dbReference type="PROSITE" id="PS50011">
    <property type="entry name" value="PROTEIN_KINASE_DOM"/>
    <property type="match status" value="2"/>
</dbReference>
<dbReference type="GO" id="GO:0005524">
    <property type="term" value="F:ATP binding"/>
    <property type="evidence" value="ECO:0007669"/>
    <property type="project" value="UniProtKB-UniRule"/>
</dbReference>
<dbReference type="Proteomes" id="UP000002630">
    <property type="component" value="Unassembled WGS sequence"/>
</dbReference>
<feature type="domain" description="Protein kinase" evidence="11">
    <location>
        <begin position="618"/>
        <end position="1042"/>
    </location>
</feature>
<feature type="region of interest" description="Disordered" evidence="10">
    <location>
        <begin position="237"/>
        <end position="326"/>
    </location>
</feature>
<accession>D7FPR9</accession>
<feature type="compositionally biased region" description="Basic residues" evidence="10">
    <location>
        <begin position="246"/>
        <end position="262"/>
    </location>
</feature>
<name>D7FPR9_ECTSI</name>
<dbReference type="GO" id="GO:0000245">
    <property type="term" value="P:spliceosomal complex assembly"/>
    <property type="evidence" value="ECO:0007669"/>
    <property type="project" value="TreeGrafter"/>
</dbReference>
<feature type="compositionally biased region" description="Basic and acidic residues" evidence="10">
    <location>
        <begin position="299"/>
        <end position="319"/>
    </location>
</feature>
<evidence type="ECO:0000256" key="6">
    <source>
        <dbReference type="ARBA" id="ARBA00022840"/>
    </source>
</evidence>
<evidence type="ECO:0000313" key="13">
    <source>
        <dbReference type="Proteomes" id="UP000002630"/>
    </source>
</evidence>
<comment type="catalytic activity">
    <reaction evidence="8">
        <text>L-seryl-[protein] + ATP = O-phospho-L-seryl-[protein] + ADP + H(+)</text>
        <dbReference type="Rhea" id="RHEA:17989"/>
        <dbReference type="Rhea" id="RHEA-COMP:9863"/>
        <dbReference type="Rhea" id="RHEA-COMP:11604"/>
        <dbReference type="ChEBI" id="CHEBI:15378"/>
        <dbReference type="ChEBI" id="CHEBI:29999"/>
        <dbReference type="ChEBI" id="CHEBI:30616"/>
        <dbReference type="ChEBI" id="CHEBI:83421"/>
        <dbReference type="ChEBI" id="CHEBI:456216"/>
        <dbReference type="EC" id="2.7.11.1"/>
    </reaction>
</comment>
<dbReference type="SMART" id="SM00220">
    <property type="entry name" value="S_TKc"/>
    <property type="match status" value="1"/>
</dbReference>
<dbReference type="GO" id="GO:0050684">
    <property type="term" value="P:regulation of mRNA processing"/>
    <property type="evidence" value="ECO:0007669"/>
    <property type="project" value="TreeGrafter"/>
</dbReference>
<evidence type="ECO:0000256" key="4">
    <source>
        <dbReference type="ARBA" id="ARBA00022741"/>
    </source>
</evidence>
<feature type="region of interest" description="Disordered" evidence="10">
    <location>
        <begin position="762"/>
        <end position="871"/>
    </location>
</feature>
<keyword evidence="4 9" id="KW-0547">Nucleotide-binding</keyword>
<feature type="compositionally biased region" description="Polar residues" evidence="10">
    <location>
        <begin position="1070"/>
        <end position="1079"/>
    </location>
</feature>
<evidence type="ECO:0000256" key="8">
    <source>
        <dbReference type="ARBA" id="ARBA00048679"/>
    </source>
</evidence>
<dbReference type="FunCoup" id="D7FPR9">
    <property type="interactions" value="129"/>
</dbReference>
<evidence type="ECO:0000256" key="7">
    <source>
        <dbReference type="ARBA" id="ARBA00047899"/>
    </source>
</evidence>
<dbReference type="PANTHER" id="PTHR47634">
    <property type="entry name" value="PROTEIN KINASE DOMAIN-CONTAINING PROTEIN-RELATED"/>
    <property type="match status" value="1"/>
</dbReference>
<dbReference type="SUPFAM" id="SSF56112">
    <property type="entry name" value="Protein kinase-like (PK-like)"/>
    <property type="match status" value="1"/>
</dbReference>
<keyword evidence="6 9" id="KW-0067">ATP-binding</keyword>
<dbReference type="PROSITE" id="PS00107">
    <property type="entry name" value="PROTEIN_KINASE_ATP"/>
    <property type="match status" value="1"/>
</dbReference>
<comment type="catalytic activity">
    <reaction evidence="7">
        <text>L-threonyl-[protein] + ATP = O-phospho-L-threonyl-[protein] + ADP + H(+)</text>
        <dbReference type="Rhea" id="RHEA:46608"/>
        <dbReference type="Rhea" id="RHEA-COMP:11060"/>
        <dbReference type="Rhea" id="RHEA-COMP:11605"/>
        <dbReference type="ChEBI" id="CHEBI:15378"/>
        <dbReference type="ChEBI" id="CHEBI:30013"/>
        <dbReference type="ChEBI" id="CHEBI:30616"/>
        <dbReference type="ChEBI" id="CHEBI:61977"/>
        <dbReference type="ChEBI" id="CHEBI:456216"/>
        <dbReference type="EC" id="2.7.11.1"/>
    </reaction>
</comment>
<feature type="compositionally biased region" description="Acidic residues" evidence="10">
    <location>
        <begin position="1147"/>
        <end position="1158"/>
    </location>
</feature>
<dbReference type="FunFam" id="1.10.510.10:FF:000339">
    <property type="entry name" value="Serine/threonine-protein kinase SRPK-like protein"/>
    <property type="match status" value="1"/>
</dbReference>
<evidence type="ECO:0000313" key="12">
    <source>
        <dbReference type="EMBL" id="CBJ30526.1"/>
    </source>
</evidence>
<dbReference type="InterPro" id="IPR011009">
    <property type="entry name" value="Kinase-like_dom_sf"/>
</dbReference>
<evidence type="ECO:0000256" key="1">
    <source>
        <dbReference type="ARBA" id="ARBA00012513"/>
    </source>
</evidence>
<feature type="region of interest" description="Disordered" evidence="10">
    <location>
        <begin position="189"/>
        <end position="212"/>
    </location>
</feature>
<feature type="binding site" evidence="9">
    <location>
        <position position="66"/>
    </location>
    <ligand>
        <name>ATP</name>
        <dbReference type="ChEBI" id="CHEBI:30616"/>
    </ligand>
</feature>
<reference evidence="12 13" key="1">
    <citation type="journal article" date="2010" name="Nature">
        <title>The Ectocarpus genome and the independent evolution of multicellularity in brown algae.</title>
        <authorList>
            <person name="Cock J.M."/>
            <person name="Sterck L."/>
            <person name="Rouze P."/>
            <person name="Scornet D."/>
            <person name="Allen A.E."/>
            <person name="Amoutzias G."/>
            <person name="Anthouard V."/>
            <person name="Artiguenave F."/>
            <person name="Aury J.M."/>
            <person name="Badger J.H."/>
            <person name="Beszteri B."/>
            <person name="Billiau K."/>
            <person name="Bonnet E."/>
            <person name="Bothwell J.H."/>
            <person name="Bowler C."/>
            <person name="Boyen C."/>
            <person name="Brownlee C."/>
            <person name="Carrano C.J."/>
            <person name="Charrier B."/>
            <person name="Cho G.Y."/>
            <person name="Coelho S.M."/>
            <person name="Collen J."/>
            <person name="Corre E."/>
            <person name="Da Silva C."/>
            <person name="Delage L."/>
            <person name="Delaroque N."/>
            <person name="Dittami S.M."/>
            <person name="Doulbeau S."/>
            <person name="Elias M."/>
            <person name="Farnham G."/>
            <person name="Gachon C.M."/>
            <person name="Gschloessl B."/>
            <person name="Heesch S."/>
            <person name="Jabbari K."/>
            <person name="Jubin C."/>
            <person name="Kawai H."/>
            <person name="Kimura K."/>
            <person name="Kloareg B."/>
            <person name="Kupper F.C."/>
            <person name="Lang D."/>
            <person name="Le Bail A."/>
            <person name="Leblanc C."/>
            <person name="Lerouge P."/>
            <person name="Lohr M."/>
            <person name="Lopez P.J."/>
            <person name="Martens C."/>
            <person name="Maumus F."/>
            <person name="Michel G."/>
            <person name="Miranda-Saavedra D."/>
            <person name="Morales J."/>
            <person name="Moreau H."/>
            <person name="Motomura T."/>
            <person name="Nagasato C."/>
            <person name="Napoli C.A."/>
            <person name="Nelson D.R."/>
            <person name="Nyvall-Collen P."/>
            <person name="Peters A.F."/>
            <person name="Pommier C."/>
            <person name="Potin P."/>
            <person name="Poulain J."/>
            <person name="Quesneville H."/>
            <person name="Read B."/>
            <person name="Rensing S.A."/>
            <person name="Ritter A."/>
            <person name="Rousvoal S."/>
            <person name="Samanta M."/>
            <person name="Samson G."/>
            <person name="Schroeder D.C."/>
            <person name="Segurens B."/>
            <person name="Strittmatter M."/>
            <person name="Tonon T."/>
            <person name="Tregear J.W."/>
            <person name="Valentin K."/>
            <person name="von Dassow P."/>
            <person name="Yamagishi T."/>
            <person name="Van de Peer Y."/>
            <person name="Wincker P."/>
        </authorList>
    </citation>
    <scope>NUCLEOTIDE SEQUENCE [LARGE SCALE GENOMIC DNA]</scope>
    <source>
        <strain evidence="13">Ec32 / CCAP1310/4</strain>
    </source>
</reference>
<feature type="compositionally biased region" description="Acidic residues" evidence="10">
    <location>
        <begin position="1112"/>
        <end position="1124"/>
    </location>
</feature>
<feature type="compositionally biased region" description="Acidic residues" evidence="10">
    <location>
        <begin position="1192"/>
        <end position="1210"/>
    </location>
</feature>
<dbReference type="Gene3D" id="1.10.510.10">
    <property type="entry name" value="Transferase(Phosphotransferase) domain 1"/>
    <property type="match status" value="2"/>
</dbReference>